<evidence type="ECO:0000313" key="9">
    <source>
        <dbReference type="EMBL" id="AUZ87016.1"/>
    </source>
</evidence>
<dbReference type="AlphaFoldDB" id="A0A2L0UCQ8"/>
<evidence type="ECO:0000256" key="6">
    <source>
        <dbReference type="SAM" id="MobiDB-lite"/>
    </source>
</evidence>
<sequence>MVNRNDIGSWMEGPSPSGNQQWPGQRLGRPESGPGSIARFGPRAGALLIDWILCSLLSAAFFGYDGFATLYIFLVEQVLFVGFFGYSIGHRLLRMQVQTLDGRPAGYLTALIRSVLLCLVIPALVIDSDQRGLHDRVRNTGLFRI</sequence>
<reference evidence="9 10" key="1">
    <citation type="submission" date="2017-11" db="EMBL/GenBank/DDBJ databases">
        <title>Draft genome of Arthrobacter agilis strain UMCV2, a plant growth-promoting rhizobacterium and biocontrol capacity of phytopathogenic fungi.</title>
        <authorList>
            <person name="Martinez-Camara R."/>
            <person name="Santoyo G."/>
            <person name="Moreno-Hagelsieb G."/>
            <person name="Valencia-Cantero E."/>
        </authorList>
    </citation>
    <scope>NUCLEOTIDE SEQUENCE [LARGE SCALE GENOMIC DNA]</scope>
    <source>
        <strain evidence="9 10">UMCV2</strain>
    </source>
</reference>
<name>A0A2L0UCQ8_9MICC</name>
<dbReference type="InterPro" id="IPR016795">
    <property type="entry name" value="UCP021697"/>
</dbReference>
<dbReference type="GO" id="GO:0005886">
    <property type="term" value="C:plasma membrane"/>
    <property type="evidence" value="ECO:0007669"/>
    <property type="project" value="UniProtKB-SubCell"/>
</dbReference>
<dbReference type="InterPro" id="IPR010432">
    <property type="entry name" value="RDD"/>
</dbReference>
<evidence type="ECO:0000259" key="8">
    <source>
        <dbReference type="Pfam" id="PF06271"/>
    </source>
</evidence>
<evidence type="ECO:0000256" key="4">
    <source>
        <dbReference type="ARBA" id="ARBA00022989"/>
    </source>
</evidence>
<dbReference type="PANTHER" id="PTHR36115">
    <property type="entry name" value="PROLINE-RICH ANTIGEN HOMOLOG-RELATED"/>
    <property type="match status" value="1"/>
</dbReference>
<feature type="transmembrane region" description="Helical" evidence="7">
    <location>
        <begin position="70"/>
        <end position="93"/>
    </location>
</feature>
<dbReference type="Pfam" id="PF06271">
    <property type="entry name" value="RDD"/>
    <property type="match status" value="1"/>
</dbReference>
<evidence type="ECO:0000256" key="7">
    <source>
        <dbReference type="SAM" id="Phobius"/>
    </source>
</evidence>
<dbReference type="Proteomes" id="UP000239187">
    <property type="component" value="Chromosome"/>
</dbReference>
<dbReference type="PIRSF" id="PIRSF021697">
    <property type="entry name" value="UCP021697"/>
    <property type="match status" value="1"/>
</dbReference>
<protein>
    <recommendedName>
        <fullName evidence="8">RDD domain-containing protein</fullName>
    </recommendedName>
</protein>
<proteinExistence type="predicted"/>
<evidence type="ECO:0000256" key="3">
    <source>
        <dbReference type="ARBA" id="ARBA00022692"/>
    </source>
</evidence>
<feature type="domain" description="RDD" evidence="8">
    <location>
        <begin position="66"/>
        <end position="137"/>
    </location>
</feature>
<dbReference type="InterPro" id="IPR051791">
    <property type="entry name" value="Pra-immunoreactive"/>
</dbReference>
<gene>
    <name evidence="9" type="ORF">CVO76_04750</name>
</gene>
<dbReference type="EMBL" id="CP024915">
    <property type="protein sequence ID" value="AUZ87016.1"/>
    <property type="molecule type" value="Genomic_DNA"/>
</dbReference>
<keyword evidence="4 7" id="KW-1133">Transmembrane helix</keyword>
<feature type="transmembrane region" description="Helical" evidence="7">
    <location>
        <begin position="44"/>
        <end position="64"/>
    </location>
</feature>
<comment type="subcellular location">
    <subcellularLocation>
        <location evidence="1">Cell membrane</location>
        <topology evidence="1">Multi-pass membrane protein</topology>
    </subcellularLocation>
</comment>
<organism evidence="9 10">
    <name type="scientific">Arthrobacter agilis</name>
    <dbReference type="NCBI Taxonomy" id="37921"/>
    <lineage>
        <taxon>Bacteria</taxon>
        <taxon>Bacillati</taxon>
        <taxon>Actinomycetota</taxon>
        <taxon>Actinomycetes</taxon>
        <taxon>Micrococcales</taxon>
        <taxon>Micrococcaceae</taxon>
        <taxon>Arthrobacter</taxon>
    </lineage>
</organism>
<evidence type="ECO:0000256" key="1">
    <source>
        <dbReference type="ARBA" id="ARBA00004651"/>
    </source>
</evidence>
<evidence type="ECO:0000256" key="5">
    <source>
        <dbReference type="ARBA" id="ARBA00023136"/>
    </source>
</evidence>
<dbReference type="PANTHER" id="PTHR36115:SF6">
    <property type="entry name" value="PROLINE-RICH ANTIGEN HOMOLOG"/>
    <property type="match status" value="1"/>
</dbReference>
<keyword evidence="3 7" id="KW-0812">Transmembrane</keyword>
<evidence type="ECO:0000313" key="10">
    <source>
        <dbReference type="Proteomes" id="UP000239187"/>
    </source>
</evidence>
<keyword evidence="5 7" id="KW-0472">Membrane</keyword>
<keyword evidence="2" id="KW-1003">Cell membrane</keyword>
<feature type="region of interest" description="Disordered" evidence="6">
    <location>
        <begin position="1"/>
        <end position="32"/>
    </location>
</feature>
<feature type="transmembrane region" description="Helical" evidence="7">
    <location>
        <begin position="105"/>
        <end position="126"/>
    </location>
</feature>
<accession>A0A2L0UCQ8</accession>
<dbReference type="RefSeq" id="WP_133081678.1">
    <property type="nucleotide sequence ID" value="NZ_CP024915.1"/>
</dbReference>
<evidence type="ECO:0000256" key="2">
    <source>
        <dbReference type="ARBA" id="ARBA00022475"/>
    </source>
</evidence>